<name>A3DNY3_STAMF</name>
<dbReference type="EMBL" id="CP000575">
    <property type="protein sequence ID" value="ABN70343.1"/>
    <property type="molecule type" value="Genomic_DNA"/>
</dbReference>
<dbReference type="GeneID" id="4906545"/>
<evidence type="ECO:0000313" key="1">
    <source>
        <dbReference type="EMBL" id="ABN70343.1"/>
    </source>
</evidence>
<dbReference type="Proteomes" id="UP000000254">
    <property type="component" value="Chromosome"/>
</dbReference>
<organism evidence="1 2">
    <name type="scientific">Staphylothermus marinus (strain ATCC 43588 / DSM 3639 / JCM 9404 / F1)</name>
    <dbReference type="NCBI Taxonomy" id="399550"/>
    <lineage>
        <taxon>Archaea</taxon>
        <taxon>Thermoproteota</taxon>
        <taxon>Thermoprotei</taxon>
        <taxon>Desulfurococcales</taxon>
        <taxon>Desulfurococcaceae</taxon>
        <taxon>Staphylothermus</taxon>
    </lineage>
</organism>
<keyword evidence="2" id="KW-1185">Reference proteome</keyword>
<gene>
    <name evidence="1" type="ordered locus">Smar_1251</name>
</gene>
<reference evidence="2" key="1">
    <citation type="journal article" date="2009" name="BMC Genomics">
        <title>The complete genome sequence of Staphylothermus marinus reveals differences in sulfur metabolism among heterotrophic Crenarchaeota.</title>
        <authorList>
            <person name="Anderson I.J."/>
            <person name="Dharmarajan L."/>
            <person name="Rodriguez J."/>
            <person name="Hooper S."/>
            <person name="Porat I."/>
            <person name="Ulrich L.E."/>
            <person name="Elkins J.G."/>
            <person name="Mavromatis K."/>
            <person name="Sun H."/>
            <person name="Land M."/>
            <person name="Lapidus A."/>
            <person name="Lucas S."/>
            <person name="Barry K."/>
            <person name="Huber H."/>
            <person name="Zhulin I.B."/>
            <person name="Whitman W.B."/>
            <person name="Mukhopadhyay B."/>
            <person name="Woese C."/>
            <person name="Bristow J."/>
            <person name="Kyrpides N."/>
        </authorList>
    </citation>
    <scope>NUCLEOTIDE SEQUENCE [LARGE SCALE GENOMIC DNA]</scope>
    <source>
        <strain evidence="2">ATCC 43588 / DSM 3639 / JCM 9404 / F1</strain>
    </source>
</reference>
<dbReference type="SUPFAM" id="SSF46785">
    <property type="entry name" value="Winged helix' DNA-binding domain"/>
    <property type="match status" value="1"/>
</dbReference>
<dbReference type="HOGENOM" id="CLU_142666_0_0_2"/>
<reference evidence="1 2" key="2">
    <citation type="journal article" date="2009" name="Stand. Genomic Sci.">
        <title>Complete genome sequence of Staphylothermus marinus Stetter and Fiala 1986 type strain F1.</title>
        <authorList>
            <person name="Anderson I.J."/>
            <person name="Sun H."/>
            <person name="Lapidus A."/>
            <person name="Copeland A."/>
            <person name="Glavina Del Rio T."/>
            <person name="Tice H."/>
            <person name="Dalin E."/>
            <person name="Lucas S."/>
            <person name="Barry K."/>
            <person name="Land M."/>
            <person name="Richardson P."/>
            <person name="Huber H."/>
            <person name="Kyrpides N.C."/>
        </authorList>
    </citation>
    <scope>NUCLEOTIDE SEQUENCE [LARGE SCALE GENOMIC DNA]</scope>
    <source>
        <strain evidence="2">ATCC 43588 / DSM 3639 / JCM 9404 / F1</strain>
    </source>
</reference>
<evidence type="ECO:0000313" key="2">
    <source>
        <dbReference type="Proteomes" id="UP000000254"/>
    </source>
</evidence>
<dbReference type="AlphaFoldDB" id="A3DNY3"/>
<dbReference type="KEGG" id="smr:Smar_1251"/>
<dbReference type="OrthoDB" id="31046at2157"/>
<sequence length="140" mass="16640">MPRRLSELDKKIYKYALKFGKKGIPQNVLWKELGITSRDASRSLKKLEELGFVERIPIVHNGRKTFRIIAIPKPIEEFEEKKEKIIEKPLLDIRKFLDIPCLSCPYIDKCYEGGYYDPVICDWLTEWLEKEIAKRRARKK</sequence>
<dbReference type="STRING" id="399550.Smar_1251"/>
<dbReference type="Gene3D" id="1.10.10.10">
    <property type="entry name" value="Winged helix-like DNA-binding domain superfamily/Winged helix DNA-binding domain"/>
    <property type="match status" value="1"/>
</dbReference>
<dbReference type="eggNOG" id="arCOG04153">
    <property type="taxonomic scope" value="Archaea"/>
</dbReference>
<proteinExistence type="predicted"/>
<accession>A3DNY3</accession>
<dbReference type="InterPro" id="IPR036388">
    <property type="entry name" value="WH-like_DNA-bd_sf"/>
</dbReference>
<dbReference type="InterPro" id="IPR036390">
    <property type="entry name" value="WH_DNA-bd_sf"/>
</dbReference>
<protein>
    <submittedName>
        <fullName evidence="1">Transcriptional regulator, AsnC family</fullName>
    </submittedName>
</protein>
<dbReference type="RefSeq" id="WP_011839534.1">
    <property type="nucleotide sequence ID" value="NC_009033.1"/>
</dbReference>